<evidence type="ECO:0000313" key="3">
    <source>
        <dbReference type="EMBL" id="OGI42547.1"/>
    </source>
</evidence>
<reference evidence="3 4" key="1">
    <citation type="journal article" date="2016" name="Nat. Commun.">
        <title>Thousands of microbial genomes shed light on interconnected biogeochemical processes in an aquifer system.</title>
        <authorList>
            <person name="Anantharaman K."/>
            <person name="Brown C.T."/>
            <person name="Hug L.A."/>
            <person name="Sharon I."/>
            <person name="Castelle C.J."/>
            <person name="Probst A.J."/>
            <person name="Thomas B.C."/>
            <person name="Singh A."/>
            <person name="Wilkins M.J."/>
            <person name="Karaoz U."/>
            <person name="Brodie E.L."/>
            <person name="Williams K.H."/>
            <person name="Hubbard S.S."/>
            <person name="Banfield J.F."/>
        </authorList>
    </citation>
    <scope>NUCLEOTIDE SEQUENCE [LARGE SCALE GENOMIC DNA]</scope>
</reference>
<gene>
    <name evidence="3" type="ORF">A2150_03445</name>
</gene>
<feature type="region of interest" description="Disordered" evidence="1">
    <location>
        <begin position="1"/>
        <end position="36"/>
    </location>
</feature>
<evidence type="ECO:0000259" key="2">
    <source>
        <dbReference type="Pfam" id="PF12697"/>
    </source>
</evidence>
<dbReference type="Gene3D" id="3.40.50.1820">
    <property type="entry name" value="alpha/beta hydrolase"/>
    <property type="match status" value="1"/>
</dbReference>
<sequence>MADDTARNYDPGLVLDLREQPEGGKLPTRGELRGRQQGLPRPECVVLVHGFNNHTGEAGERYYGFRIMQCRHFGGEHGDMAADLERLLGDAFWPGDADWPGPLDWLDALVYPAAVHTARDAAALLADLIERIPGLVRVHFVAHSLGCRVALETLDLLWASGRLAIGSICLMAASVERDDVAPGGKFADLLAALGEAGSEILVLHSRRDKVLRFTFPLGQSLADEGFLPEALGLEGPPPGMPGRVSERRIAGANHGDYWGHQDNEPSRVATREAGAFLKLGERVREIRARDPEAARAVGAARAID</sequence>
<evidence type="ECO:0000313" key="4">
    <source>
        <dbReference type="Proteomes" id="UP000177925"/>
    </source>
</evidence>
<dbReference type="Proteomes" id="UP000177925">
    <property type="component" value="Unassembled WGS sequence"/>
</dbReference>
<dbReference type="InterPro" id="IPR029058">
    <property type="entry name" value="AB_hydrolase_fold"/>
</dbReference>
<dbReference type="InterPro" id="IPR000073">
    <property type="entry name" value="AB_hydrolase_1"/>
</dbReference>
<dbReference type="SUPFAM" id="SSF53474">
    <property type="entry name" value="alpha/beta-Hydrolases"/>
    <property type="match status" value="1"/>
</dbReference>
<accession>A0A1F6TBQ2</accession>
<organism evidence="3 4">
    <name type="scientific">Candidatus Muproteobacteria bacterium RBG_16_64_11</name>
    <dbReference type="NCBI Taxonomy" id="1817758"/>
    <lineage>
        <taxon>Bacteria</taxon>
        <taxon>Pseudomonadati</taxon>
        <taxon>Pseudomonadota</taxon>
        <taxon>Candidatus Muproteobacteria</taxon>
    </lineage>
</organism>
<dbReference type="AlphaFoldDB" id="A0A1F6TBQ2"/>
<protein>
    <recommendedName>
        <fullName evidence="2">AB hydrolase-1 domain-containing protein</fullName>
    </recommendedName>
</protein>
<name>A0A1F6TBQ2_9PROT</name>
<dbReference type="EMBL" id="MFSS01000086">
    <property type="protein sequence ID" value="OGI42547.1"/>
    <property type="molecule type" value="Genomic_DNA"/>
</dbReference>
<feature type="domain" description="AB hydrolase-1" evidence="2">
    <location>
        <begin position="45"/>
        <end position="223"/>
    </location>
</feature>
<comment type="caution">
    <text evidence="3">The sequence shown here is derived from an EMBL/GenBank/DDBJ whole genome shotgun (WGS) entry which is preliminary data.</text>
</comment>
<evidence type="ECO:0000256" key="1">
    <source>
        <dbReference type="SAM" id="MobiDB-lite"/>
    </source>
</evidence>
<proteinExistence type="predicted"/>
<dbReference type="Pfam" id="PF12697">
    <property type="entry name" value="Abhydrolase_6"/>
    <property type="match status" value="1"/>
</dbReference>
<feature type="compositionally biased region" description="Basic and acidic residues" evidence="1">
    <location>
        <begin position="16"/>
        <end position="34"/>
    </location>
</feature>